<dbReference type="InterPro" id="IPR009057">
    <property type="entry name" value="Homeodomain-like_sf"/>
</dbReference>
<name>A0A179SV39_9BACI</name>
<comment type="caution">
    <text evidence="1">The sequence shown here is derived from an EMBL/GenBank/DDBJ whole genome shotgun (WGS) entry which is preliminary data.</text>
</comment>
<dbReference type="AlphaFoldDB" id="A0A179SV39"/>
<dbReference type="Gene3D" id="1.10.10.60">
    <property type="entry name" value="Homeodomain-like"/>
    <property type="match status" value="1"/>
</dbReference>
<sequence>MYTEEFKKNAVKLYKEGNKSYKTLADELGRRSSTQLKSLIKKLDNDESFEDLRGRTSSNIESNPLKGRTKTNFKSIEEERDYYKAQVEYLKKRYPNLHGKG</sequence>
<organism evidence="1 2">
    <name type="scientific">Metabacillus litoralis</name>
    <dbReference type="NCBI Taxonomy" id="152268"/>
    <lineage>
        <taxon>Bacteria</taxon>
        <taxon>Bacillati</taxon>
        <taxon>Bacillota</taxon>
        <taxon>Bacilli</taxon>
        <taxon>Bacillales</taxon>
        <taxon>Bacillaceae</taxon>
        <taxon>Metabacillus</taxon>
    </lineage>
</organism>
<dbReference type="SUPFAM" id="SSF46689">
    <property type="entry name" value="Homeodomain-like"/>
    <property type="match status" value="1"/>
</dbReference>
<evidence type="ECO:0000313" key="2">
    <source>
        <dbReference type="Proteomes" id="UP000078534"/>
    </source>
</evidence>
<gene>
    <name evidence="1" type="ORF">A6K24_06465</name>
</gene>
<dbReference type="STRING" id="152268.A6K24_06465"/>
<proteinExistence type="predicted"/>
<keyword evidence="2" id="KW-1185">Reference proteome</keyword>
<accession>A0A179SV39</accession>
<reference evidence="2" key="1">
    <citation type="submission" date="2016-04" db="EMBL/GenBank/DDBJ databases">
        <authorList>
            <person name="Lyu Z."/>
            <person name="Lyu W."/>
        </authorList>
    </citation>
    <scope>NUCLEOTIDE SEQUENCE [LARGE SCALE GENOMIC DNA]</scope>
    <source>
        <strain evidence="2">C44</strain>
    </source>
</reference>
<dbReference type="Proteomes" id="UP000078534">
    <property type="component" value="Unassembled WGS sequence"/>
</dbReference>
<dbReference type="EMBL" id="LWSG01000023">
    <property type="protein sequence ID" value="OAS85148.1"/>
    <property type="molecule type" value="Genomic_DNA"/>
</dbReference>
<protein>
    <submittedName>
        <fullName evidence="1">Transposase</fullName>
    </submittedName>
</protein>
<evidence type="ECO:0000313" key="1">
    <source>
        <dbReference type="EMBL" id="OAS85148.1"/>
    </source>
</evidence>